<evidence type="ECO:0000313" key="2">
    <source>
        <dbReference type="EMBL" id="MFB5685245.1"/>
    </source>
</evidence>
<feature type="transmembrane region" description="Helical" evidence="1">
    <location>
        <begin position="32"/>
        <end position="52"/>
    </location>
</feature>
<keyword evidence="1" id="KW-0812">Transmembrane</keyword>
<accession>A0ABV5BI08</accession>
<keyword evidence="1" id="KW-1133">Transmembrane helix</keyword>
<keyword evidence="1" id="KW-0472">Membrane</keyword>
<evidence type="ECO:0000256" key="1">
    <source>
        <dbReference type="SAM" id="Phobius"/>
    </source>
</evidence>
<dbReference type="InterPro" id="IPR052928">
    <property type="entry name" value="Desiccation-related_membrane"/>
</dbReference>
<dbReference type="PANTHER" id="PTHR35792">
    <property type="entry name" value="GENERAL STRESS PROTEIN"/>
    <property type="match status" value="1"/>
</dbReference>
<evidence type="ECO:0000313" key="3">
    <source>
        <dbReference type="Proteomes" id="UP001580407"/>
    </source>
</evidence>
<dbReference type="RefSeq" id="WP_375528898.1">
    <property type="nucleotide sequence ID" value="NZ_JBHILM010000067.1"/>
</dbReference>
<proteinExistence type="predicted"/>
<dbReference type="Proteomes" id="UP001580407">
    <property type="component" value="Unassembled WGS sequence"/>
</dbReference>
<sequence>MIMPEALLPSTGSFRSRGLVEGEIVMDQKGKLVMWGAIAGTILGSAAALLLAPKSGRELRKDLAECTQQLSEASLSVADKIGTAGLQLVDIVKDTASYAVQEVRQAYGKQEEEEKVTISAIDAEKPEAHRENNDSYYI</sequence>
<dbReference type="Pfam" id="PF12732">
    <property type="entry name" value="YtxH"/>
    <property type="match status" value="1"/>
</dbReference>
<name>A0ABV5BI08_9BACL</name>
<gene>
    <name evidence="2" type="ORF">ACE3NQ_30505</name>
</gene>
<dbReference type="EMBL" id="JBHILM010000067">
    <property type="protein sequence ID" value="MFB5685245.1"/>
    <property type="molecule type" value="Genomic_DNA"/>
</dbReference>
<protein>
    <submittedName>
        <fullName evidence="2">YtxH domain-containing protein</fullName>
    </submittedName>
</protein>
<comment type="caution">
    <text evidence="2">The sequence shown here is derived from an EMBL/GenBank/DDBJ whole genome shotgun (WGS) entry which is preliminary data.</text>
</comment>
<keyword evidence="3" id="KW-1185">Reference proteome</keyword>
<reference evidence="2 3" key="1">
    <citation type="submission" date="2024-09" db="EMBL/GenBank/DDBJ databases">
        <authorList>
            <person name="Ruan L."/>
        </authorList>
    </citation>
    <scope>NUCLEOTIDE SEQUENCE [LARGE SCALE GENOMIC DNA]</scope>
    <source>
        <strain evidence="2 3">D33</strain>
    </source>
</reference>
<dbReference type="PANTHER" id="PTHR35792:SF2">
    <property type="entry name" value="GENERAL STRESS PROTEIN"/>
    <property type="match status" value="1"/>
</dbReference>
<organism evidence="2 3">
    <name type="scientific">Paenibacillus terreus</name>
    <dbReference type="NCBI Taxonomy" id="1387834"/>
    <lineage>
        <taxon>Bacteria</taxon>
        <taxon>Bacillati</taxon>
        <taxon>Bacillota</taxon>
        <taxon>Bacilli</taxon>
        <taxon>Bacillales</taxon>
        <taxon>Paenibacillaceae</taxon>
        <taxon>Paenibacillus</taxon>
    </lineage>
</organism>
<dbReference type="InterPro" id="IPR024623">
    <property type="entry name" value="YtxH"/>
</dbReference>